<comment type="caution">
    <text evidence="1">The sequence shown here is derived from an EMBL/GenBank/DDBJ whole genome shotgun (WGS) entry which is preliminary data.</text>
</comment>
<protein>
    <submittedName>
        <fullName evidence="1">Uncharacterized protein</fullName>
    </submittedName>
</protein>
<proteinExistence type="predicted"/>
<evidence type="ECO:0000313" key="1">
    <source>
        <dbReference type="EMBL" id="GBP98452.1"/>
    </source>
</evidence>
<evidence type="ECO:0000313" key="2">
    <source>
        <dbReference type="Proteomes" id="UP000299102"/>
    </source>
</evidence>
<dbReference type="Proteomes" id="UP000299102">
    <property type="component" value="Unassembled WGS sequence"/>
</dbReference>
<reference evidence="1 2" key="1">
    <citation type="journal article" date="2019" name="Commun. Biol.">
        <title>The bagworm genome reveals a unique fibroin gene that provides high tensile strength.</title>
        <authorList>
            <person name="Kono N."/>
            <person name="Nakamura H."/>
            <person name="Ohtoshi R."/>
            <person name="Tomita M."/>
            <person name="Numata K."/>
            <person name="Arakawa K."/>
        </authorList>
    </citation>
    <scope>NUCLEOTIDE SEQUENCE [LARGE SCALE GENOMIC DNA]</scope>
</reference>
<dbReference type="OrthoDB" id="8068058at2759"/>
<dbReference type="EMBL" id="BGZK01003146">
    <property type="protein sequence ID" value="GBP98452.1"/>
    <property type="molecule type" value="Genomic_DNA"/>
</dbReference>
<organism evidence="1 2">
    <name type="scientific">Eumeta variegata</name>
    <name type="common">Bagworm moth</name>
    <name type="synonym">Eumeta japonica</name>
    <dbReference type="NCBI Taxonomy" id="151549"/>
    <lineage>
        <taxon>Eukaryota</taxon>
        <taxon>Metazoa</taxon>
        <taxon>Ecdysozoa</taxon>
        <taxon>Arthropoda</taxon>
        <taxon>Hexapoda</taxon>
        <taxon>Insecta</taxon>
        <taxon>Pterygota</taxon>
        <taxon>Neoptera</taxon>
        <taxon>Endopterygota</taxon>
        <taxon>Lepidoptera</taxon>
        <taxon>Glossata</taxon>
        <taxon>Ditrysia</taxon>
        <taxon>Tineoidea</taxon>
        <taxon>Psychidae</taxon>
        <taxon>Oiketicinae</taxon>
        <taxon>Eumeta</taxon>
    </lineage>
</organism>
<gene>
    <name evidence="1" type="ORF">EVAR_70449_1</name>
</gene>
<accession>A0A4C2AFB2</accession>
<sequence>MLKGLGPITLALMLLAKPKYPAKIRKALLENLAHLPMIDKIVDILELQKGNWKSLMGALADYLLIVSHRGVRRFYFPLEVLMLAERQTPNLGLDGNFPLMDLG</sequence>
<dbReference type="AlphaFoldDB" id="A0A4C2AFB2"/>
<keyword evidence="2" id="KW-1185">Reference proteome</keyword>
<name>A0A4C2AFB2_EUMVA</name>